<gene>
    <name evidence="1" type="ORF">CDV26_05755</name>
</gene>
<sequence length="78" mass="8561">MRRVAIIGAGAGAGAGASGLISAKVFLDKGFDVIVLIFENELVSYNANRSFINYDEVKTYLEANARAWQVYNVPRKSY</sequence>
<dbReference type="RefSeq" id="WP_088772467.1">
    <property type="nucleotide sequence ID" value="NZ_CP022132.1"/>
</dbReference>
<evidence type="ECO:0000313" key="1">
    <source>
        <dbReference type="EMBL" id="ASG67954.1"/>
    </source>
</evidence>
<evidence type="ECO:0008006" key="3">
    <source>
        <dbReference type="Google" id="ProtNLM"/>
    </source>
</evidence>
<accession>A0ABN5AVP0</accession>
<proteinExistence type="predicted"/>
<reference evidence="1 2" key="1">
    <citation type="submission" date="2017-06" db="EMBL/GenBank/DDBJ databases">
        <title>Complete genome of Francisella halioticida.</title>
        <authorList>
            <person name="Sjodin A."/>
        </authorList>
    </citation>
    <scope>NUCLEOTIDE SEQUENCE [LARGE SCALE GENOMIC DNA]</scope>
    <source>
        <strain evidence="1 2">DSM 23729</strain>
    </source>
</reference>
<dbReference type="EMBL" id="CP022132">
    <property type="protein sequence ID" value="ASG67954.1"/>
    <property type="molecule type" value="Genomic_DNA"/>
</dbReference>
<keyword evidence="2" id="KW-1185">Reference proteome</keyword>
<organism evidence="1 2">
    <name type="scientific">Francisella halioticida</name>
    <dbReference type="NCBI Taxonomy" id="549298"/>
    <lineage>
        <taxon>Bacteria</taxon>
        <taxon>Pseudomonadati</taxon>
        <taxon>Pseudomonadota</taxon>
        <taxon>Gammaproteobacteria</taxon>
        <taxon>Thiotrichales</taxon>
        <taxon>Francisellaceae</taxon>
        <taxon>Francisella</taxon>
    </lineage>
</organism>
<name>A0ABN5AVP0_9GAMM</name>
<protein>
    <recommendedName>
        <fullName evidence="3">Pyridine nucleotide-disulfide oxidoreductase</fullName>
    </recommendedName>
</protein>
<dbReference type="Proteomes" id="UP000249910">
    <property type="component" value="Chromosome"/>
</dbReference>
<evidence type="ECO:0000313" key="2">
    <source>
        <dbReference type="Proteomes" id="UP000249910"/>
    </source>
</evidence>